<dbReference type="InterPro" id="IPR011008">
    <property type="entry name" value="Dimeric_a/b-barrel"/>
</dbReference>
<dbReference type="Gene3D" id="3.30.70.1060">
    <property type="entry name" value="Dimeric alpha+beta barrel"/>
    <property type="match status" value="1"/>
</dbReference>
<dbReference type="Proteomes" id="UP000182413">
    <property type="component" value="Unassembled WGS sequence"/>
</dbReference>
<feature type="domain" description="YCII-related" evidence="2">
    <location>
        <begin position="1"/>
        <end position="112"/>
    </location>
</feature>
<dbReference type="Proteomes" id="UP001278050">
    <property type="component" value="Unassembled WGS sequence"/>
</dbReference>
<keyword evidence="6" id="KW-1185">Reference proteome</keyword>
<protein>
    <submittedName>
        <fullName evidence="4">Uncharacterized conserved protein</fullName>
    </submittedName>
    <submittedName>
        <fullName evidence="3">YciI family protein</fullName>
    </submittedName>
</protein>
<reference evidence="3 6" key="2">
    <citation type="submission" date="2023-11" db="EMBL/GenBank/DDBJ databases">
        <title>MicrobeMod: A computational toolkit for identifying prokaryotic methylation and restriction-modification with nanopore sequencing.</title>
        <authorList>
            <person name="Crits-Christoph A."/>
            <person name="Kang S.C."/>
            <person name="Lee H."/>
            <person name="Ostrov N."/>
        </authorList>
    </citation>
    <scope>NUCLEOTIDE SEQUENCE [LARGE SCALE GENOMIC DNA]</scope>
    <source>
        <strain evidence="3 6">ATCC BAA-571</strain>
    </source>
</reference>
<evidence type="ECO:0000313" key="3">
    <source>
        <dbReference type="EMBL" id="MDX5991769.1"/>
    </source>
</evidence>
<dbReference type="Pfam" id="PF03795">
    <property type="entry name" value="YCII"/>
    <property type="match status" value="1"/>
</dbReference>
<evidence type="ECO:0000313" key="5">
    <source>
        <dbReference type="Proteomes" id="UP000182413"/>
    </source>
</evidence>
<evidence type="ECO:0000313" key="6">
    <source>
        <dbReference type="Proteomes" id="UP001278050"/>
    </source>
</evidence>
<name>A0A1G6VD87_9GAMM</name>
<organism evidence="4 5">
    <name type="scientific">Ectopseudomonas alcaliphila</name>
    <dbReference type="NCBI Taxonomy" id="101564"/>
    <lineage>
        <taxon>Bacteria</taxon>
        <taxon>Pseudomonadati</taxon>
        <taxon>Pseudomonadota</taxon>
        <taxon>Gammaproteobacteria</taxon>
        <taxon>Pseudomonadales</taxon>
        <taxon>Pseudomonadaceae</taxon>
        <taxon>Ectopseudomonas</taxon>
    </lineage>
</organism>
<dbReference type="SUPFAM" id="SSF54909">
    <property type="entry name" value="Dimeric alpha+beta barrel"/>
    <property type="match status" value="1"/>
</dbReference>
<gene>
    <name evidence="4" type="ORF">SAMN05216575_101729</name>
    <name evidence="3" type="ORF">SIM71_06850</name>
</gene>
<evidence type="ECO:0000256" key="1">
    <source>
        <dbReference type="ARBA" id="ARBA00007689"/>
    </source>
</evidence>
<accession>A0A1G6VD87</accession>
<dbReference type="AlphaFoldDB" id="A0A1G6VD87"/>
<evidence type="ECO:0000259" key="2">
    <source>
        <dbReference type="Pfam" id="PF03795"/>
    </source>
</evidence>
<proteinExistence type="inferred from homology"/>
<dbReference type="EMBL" id="JAWXXP010000001">
    <property type="protein sequence ID" value="MDX5991769.1"/>
    <property type="molecule type" value="Genomic_DNA"/>
</dbReference>
<dbReference type="InterPro" id="IPR005545">
    <property type="entry name" value="YCII"/>
</dbReference>
<dbReference type="RefSeq" id="WP_074675499.1">
    <property type="nucleotide sequence ID" value="NZ_CBCSET010000001.1"/>
</dbReference>
<dbReference type="EMBL" id="FNAE01000001">
    <property type="protein sequence ID" value="SDD51670.1"/>
    <property type="molecule type" value="Genomic_DNA"/>
</dbReference>
<dbReference type="OrthoDB" id="9807535at2"/>
<comment type="similarity">
    <text evidence="1">Belongs to the YciI family.</text>
</comment>
<sequence length="124" mass="13639">MKYLCLVYANEQELHSSPDSPHDSECHAYAQRVQESGRMLAAEALQSVQTATIVRMRGGKLAITDGPFAETKEQLAGFYLVEARDLNEAIQLAGHIPAARVGCVEVRPVRELDIQPAQLQVGQH</sequence>
<evidence type="ECO:0000313" key="4">
    <source>
        <dbReference type="EMBL" id="SDD51670.1"/>
    </source>
</evidence>
<reference evidence="4 5" key="1">
    <citation type="submission" date="2016-10" db="EMBL/GenBank/DDBJ databases">
        <authorList>
            <person name="de Groot N.N."/>
        </authorList>
    </citation>
    <scope>NUCLEOTIDE SEQUENCE [LARGE SCALE GENOMIC DNA]</scope>
    <source>
        <strain evidence="4 5">JCM 10630</strain>
    </source>
</reference>
<dbReference type="PANTHER" id="PTHR35174">
    <property type="entry name" value="BLL7171 PROTEIN-RELATED"/>
    <property type="match status" value="1"/>
</dbReference>
<dbReference type="PANTHER" id="PTHR35174:SF3">
    <property type="entry name" value="BLL7171 PROTEIN"/>
    <property type="match status" value="1"/>
</dbReference>